<dbReference type="EMBL" id="BHYL01000030">
    <property type="protein sequence ID" value="GCD18804.1"/>
    <property type="molecule type" value="Genomic_DNA"/>
</dbReference>
<protein>
    <submittedName>
        <fullName evidence="1">Uncharacterized protein</fullName>
    </submittedName>
</protein>
<evidence type="ECO:0000313" key="1">
    <source>
        <dbReference type="EMBL" id="GCD18804.1"/>
    </source>
</evidence>
<dbReference type="Proteomes" id="UP000288246">
    <property type="component" value="Unassembled WGS sequence"/>
</dbReference>
<evidence type="ECO:0000313" key="2">
    <source>
        <dbReference type="Proteomes" id="UP000288246"/>
    </source>
</evidence>
<accession>A0A401UW48</accession>
<name>A0A401UW48_9CELL</name>
<gene>
    <name evidence="1" type="ORF">CTKZ_03660</name>
</gene>
<dbReference type="OrthoDB" id="135768at2"/>
<reference evidence="1 2" key="1">
    <citation type="submission" date="2018-11" db="EMBL/GenBank/DDBJ databases">
        <title>Draft genome sequence of Cellulomonas takizawaensis strain TKZ-21.</title>
        <authorList>
            <person name="Yamamura H."/>
            <person name="Hayashi T."/>
            <person name="Hamada M."/>
            <person name="Serisawa Y."/>
            <person name="Matsuyama K."/>
            <person name="Nakagawa Y."/>
            <person name="Otoguro M."/>
            <person name="Yanagida F."/>
            <person name="Hayakawa M."/>
        </authorList>
    </citation>
    <scope>NUCLEOTIDE SEQUENCE [LARGE SCALE GENOMIC DNA]</scope>
    <source>
        <strain evidence="1 2">TKZ-21</strain>
    </source>
</reference>
<sequence length="250" mass="28073">MAATFGVEAIRHFGNARANGVSTAADLTYTFNRSNGFDDELRSAGHTRAWYWSEQDVWENDIQDTSGGGDDRTWVDDVDLFWIETHGNHTADGQARLLYDVPRDQWRTFSGTWELGEDWNAEWVMAYSCDTAPLGTLTGLWNIFNRLHLYCGAWEEMWDGITTDECGEDVASNLTDGDTVSSAWIDGVSDWWVDNHPVVVGPATSQTWNGGNVIWSLSPHNRDHLWGHGSVSPDLSPSQQGCLLWRWAEG</sequence>
<dbReference type="RefSeq" id="WP_124341358.1">
    <property type="nucleotide sequence ID" value="NZ_BHYL01000030.1"/>
</dbReference>
<dbReference type="Pfam" id="PF19872">
    <property type="entry name" value="DUF6345"/>
    <property type="match status" value="1"/>
</dbReference>
<proteinExistence type="predicted"/>
<organism evidence="1 2">
    <name type="scientific">Cellulomonas algicola</name>
    <dbReference type="NCBI Taxonomy" id="2071633"/>
    <lineage>
        <taxon>Bacteria</taxon>
        <taxon>Bacillati</taxon>
        <taxon>Actinomycetota</taxon>
        <taxon>Actinomycetes</taxon>
        <taxon>Micrococcales</taxon>
        <taxon>Cellulomonadaceae</taxon>
        <taxon>Cellulomonas</taxon>
    </lineage>
</organism>
<dbReference type="AlphaFoldDB" id="A0A401UW48"/>
<dbReference type="InterPro" id="IPR045926">
    <property type="entry name" value="DUF6345"/>
</dbReference>
<keyword evidence="2" id="KW-1185">Reference proteome</keyword>
<comment type="caution">
    <text evidence="1">The sequence shown here is derived from an EMBL/GenBank/DDBJ whole genome shotgun (WGS) entry which is preliminary data.</text>
</comment>